<sequence>MTFIKDHRPTSAEQLLQLASSYACSRHHHKSCAKRFVHKILFIADSDMDIWSLSARSWSASPDGCQAILPPSTSHKLSFSGLTSHKSPGRGQSSGSSNVSGSHIVALWFQFWCLL</sequence>
<reference evidence="2 3" key="1">
    <citation type="journal article" date="2021" name="Elife">
        <title>Chloroplast acquisition without the gene transfer in kleptoplastic sea slugs, Plakobranchus ocellatus.</title>
        <authorList>
            <person name="Maeda T."/>
            <person name="Takahashi S."/>
            <person name="Yoshida T."/>
            <person name="Shimamura S."/>
            <person name="Takaki Y."/>
            <person name="Nagai Y."/>
            <person name="Toyoda A."/>
            <person name="Suzuki Y."/>
            <person name="Arimoto A."/>
            <person name="Ishii H."/>
            <person name="Satoh N."/>
            <person name="Nishiyama T."/>
            <person name="Hasebe M."/>
            <person name="Maruyama T."/>
            <person name="Minagawa J."/>
            <person name="Obokata J."/>
            <person name="Shigenobu S."/>
        </authorList>
    </citation>
    <scope>NUCLEOTIDE SEQUENCE [LARGE SCALE GENOMIC DNA]</scope>
</reference>
<feature type="compositionally biased region" description="Low complexity" evidence="1">
    <location>
        <begin position="89"/>
        <end position="99"/>
    </location>
</feature>
<dbReference type="AlphaFoldDB" id="A0AAV4CF81"/>
<comment type="caution">
    <text evidence="2">The sequence shown here is derived from an EMBL/GenBank/DDBJ whole genome shotgun (WGS) entry which is preliminary data.</text>
</comment>
<proteinExistence type="predicted"/>
<evidence type="ECO:0000313" key="3">
    <source>
        <dbReference type="Proteomes" id="UP000735302"/>
    </source>
</evidence>
<dbReference type="PROSITE" id="PS51257">
    <property type="entry name" value="PROKAR_LIPOPROTEIN"/>
    <property type="match status" value="1"/>
</dbReference>
<keyword evidence="3" id="KW-1185">Reference proteome</keyword>
<feature type="region of interest" description="Disordered" evidence="1">
    <location>
        <begin position="78"/>
        <end position="99"/>
    </location>
</feature>
<name>A0AAV4CF81_9GAST</name>
<evidence type="ECO:0000313" key="2">
    <source>
        <dbReference type="EMBL" id="GFO31431.1"/>
    </source>
</evidence>
<dbReference type="Proteomes" id="UP000735302">
    <property type="component" value="Unassembled WGS sequence"/>
</dbReference>
<organism evidence="2 3">
    <name type="scientific">Plakobranchus ocellatus</name>
    <dbReference type="NCBI Taxonomy" id="259542"/>
    <lineage>
        <taxon>Eukaryota</taxon>
        <taxon>Metazoa</taxon>
        <taxon>Spiralia</taxon>
        <taxon>Lophotrochozoa</taxon>
        <taxon>Mollusca</taxon>
        <taxon>Gastropoda</taxon>
        <taxon>Heterobranchia</taxon>
        <taxon>Euthyneura</taxon>
        <taxon>Panpulmonata</taxon>
        <taxon>Sacoglossa</taxon>
        <taxon>Placobranchoidea</taxon>
        <taxon>Plakobranchidae</taxon>
        <taxon>Plakobranchus</taxon>
    </lineage>
</organism>
<evidence type="ECO:0000256" key="1">
    <source>
        <dbReference type="SAM" id="MobiDB-lite"/>
    </source>
</evidence>
<protein>
    <submittedName>
        <fullName evidence="2">Uncharacterized protein</fullName>
    </submittedName>
</protein>
<gene>
    <name evidence="2" type="ORF">PoB_005793600</name>
</gene>
<accession>A0AAV4CF81</accession>
<dbReference type="EMBL" id="BLXT01006392">
    <property type="protein sequence ID" value="GFO31431.1"/>
    <property type="molecule type" value="Genomic_DNA"/>
</dbReference>